<accession>A0ABV9TD59</accession>
<feature type="region of interest" description="Disordered" evidence="1">
    <location>
        <begin position="34"/>
        <end position="66"/>
    </location>
</feature>
<feature type="compositionally biased region" description="Basic and acidic residues" evidence="1">
    <location>
        <begin position="57"/>
        <end position="66"/>
    </location>
</feature>
<organism evidence="2 3">
    <name type="scientific">Pseudofrancisella aestuarii</name>
    <dbReference type="NCBI Taxonomy" id="2670347"/>
    <lineage>
        <taxon>Bacteria</taxon>
        <taxon>Pseudomonadati</taxon>
        <taxon>Pseudomonadota</taxon>
        <taxon>Gammaproteobacteria</taxon>
        <taxon>Thiotrichales</taxon>
        <taxon>Francisellaceae</taxon>
        <taxon>Pseudofrancisella</taxon>
    </lineage>
</organism>
<reference evidence="3" key="1">
    <citation type="journal article" date="2019" name="Int. J. Syst. Evol. Microbiol.">
        <title>The Global Catalogue of Microorganisms (GCM) 10K type strain sequencing project: providing services to taxonomists for standard genome sequencing and annotation.</title>
        <authorList>
            <consortium name="The Broad Institute Genomics Platform"/>
            <consortium name="The Broad Institute Genome Sequencing Center for Infectious Disease"/>
            <person name="Wu L."/>
            <person name="Ma J."/>
        </authorList>
    </citation>
    <scope>NUCLEOTIDE SEQUENCE [LARGE SCALE GENOMIC DNA]</scope>
    <source>
        <strain evidence="3">CGMCC 1.13718</strain>
    </source>
</reference>
<evidence type="ECO:0000256" key="1">
    <source>
        <dbReference type="SAM" id="MobiDB-lite"/>
    </source>
</evidence>
<dbReference type="NCBIfam" id="NF041950">
    <property type="entry name" value="CBU_0585_fam"/>
    <property type="match status" value="1"/>
</dbReference>
<evidence type="ECO:0000313" key="2">
    <source>
        <dbReference type="EMBL" id="MFC4893085.1"/>
    </source>
</evidence>
<evidence type="ECO:0000313" key="3">
    <source>
        <dbReference type="Proteomes" id="UP001595926"/>
    </source>
</evidence>
<dbReference type="Proteomes" id="UP001595926">
    <property type="component" value="Unassembled WGS sequence"/>
</dbReference>
<dbReference type="RefSeq" id="WP_119330932.1">
    <property type="nucleotide sequence ID" value="NZ_JBHSJH010000003.1"/>
</dbReference>
<proteinExistence type="predicted"/>
<name>A0ABV9TD59_9GAMM</name>
<dbReference type="EMBL" id="JBHSJH010000003">
    <property type="protein sequence ID" value="MFC4893085.1"/>
    <property type="molecule type" value="Genomic_DNA"/>
</dbReference>
<gene>
    <name evidence="2" type="ORF">ACFPDQ_08495</name>
</gene>
<protein>
    <submittedName>
        <fullName evidence="2">CBU_0585 family protein</fullName>
    </submittedName>
</protein>
<sequence>MNKILFKMLHLFDNKKNRQYVSDADILLTEFDKNNPQKSASQKKEILKHRNIHKREPRKETSFLDN</sequence>
<dbReference type="InterPro" id="IPR049640">
    <property type="entry name" value="CBU_0585/lpg0581-like"/>
</dbReference>
<keyword evidence="3" id="KW-1185">Reference proteome</keyword>
<comment type="caution">
    <text evidence="2">The sequence shown here is derived from an EMBL/GenBank/DDBJ whole genome shotgun (WGS) entry which is preliminary data.</text>
</comment>
<feature type="compositionally biased region" description="Basic residues" evidence="1">
    <location>
        <begin position="46"/>
        <end position="56"/>
    </location>
</feature>